<feature type="domain" description="Glucosamine/galactosamine-6-phosphate isomerase" evidence="1">
    <location>
        <begin position="32"/>
        <end position="238"/>
    </location>
</feature>
<evidence type="ECO:0000313" key="2">
    <source>
        <dbReference type="EMBL" id="MYM66979.1"/>
    </source>
</evidence>
<comment type="caution">
    <text evidence="2">The sequence shown here is derived from an EMBL/GenBank/DDBJ whole genome shotgun (WGS) entry which is preliminary data.</text>
</comment>
<accession>A0A7X4GPR3</accession>
<dbReference type="EMBL" id="WWCK01000003">
    <property type="protein sequence ID" value="MYM66979.1"/>
    <property type="molecule type" value="Genomic_DNA"/>
</dbReference>
<dbReference type="GO" id="GO:0005737">
    <property type="term" value="C:cytoplasm"/>
    <property type="evidence" value="ECO:0007669"/>
    <property type="project" value="TreeGrafter"/>
</dbReference>
<dbReference type="PANTHER" id="PTHR11280">
    <property type="entry name" value="GLUCOSAMINE-6-PHOSPHATE ISOMERASE"/>
    <property type="match status" value="1"/>
</dbReference>
<dbReference type="InterPro" id="IPR037171">
    <property type="entry name" value="NagB/RpiA_transferase-like"/>
</dbReference>
<dbReference type="RefSeq" id="WP_161013560.1">
    <property type="nucleotide sequence ID" value="NZ_WWCK01000003.1"/>
</dbReference>
<dbReference type="GO" id="GO:0005975">
    <property type="term" value="P:carbohydrate metabolic process"/>
    <property type="evidence" value="ECO:0007669"/>
    <property type="project" value="InterPro"/>
</dbReference>
<evidence type="ECO:0000259" key="1">
    <source>
        <dbReference type="Pfam" id="PF01182"/>
    </source>
</evidence>
<dbReference type="GO" id="GO:0019262">
    <property type="term" value="P:N-acetylneuraminate catabolic process"/>
    <property type="evidence" value="ECO:0007669"/>
    <property type="project" value="TreeGrafter"/>
</dbReference>
<dbReference type="Pfam" id="PF01182">
    <property type="entry name" value="Glucosamine_iso"/>
    <property type="match status" value="1"/>
</dbReference>
<dbReference type="GO" id="GO:0042802">
    <property type="term" value="F:identical protein binding"/>
    <property type="evidence" value="ECO:0007669"/>
    <property type="project" value="TreeGrafter"/>
</dbReference>
<name>A0A7X4GPR3_9BURK</name>
<dbReference type="SUPFAM" id="SSF100950">
    <property type="entry name" value="NagB/RpiA/CoA transferase-like"/>
    <property type="match status" value="1"/>
</dbReference>
<gene>
    <name evidence="2" type="ORF">GTP45_09080</name>
</gene>
<keyword evidence="3" id="KW-1185">Reference proteome</keyword>
<dbReference type="GO" id="GO:0006046">
    <property type="term" value="P:N-acetylglucosamine catabolic process"/>
    <property type="evidence" value="ECO:0007669"/>
    <property type="project" value="TreeGrafter"/>
</dbReference>
<proteinExistence type="predicted"/>
<dbReference type="Proteomes" id="UP000450012">
    <property type="component" value="Unassembled WGS sequence"/>
</dbReference>
<dbReference type="GO" id="GO:0006043">
    <property type="term" value="P:glucosamine catabolic process"/>
    <property type="evidence" value="ECO:0007669"/>
    <property type="project" value="TreeGrafter"/>
</dbReference>
<evidence type="ECO:0000313" key="3">
    <source>
        <dbReference type="Proteomes" id="UP000450012"/>
    </source>
</evidence>
<sequence length="276" mass="30466">MSTAHHLSMLASLAPWFHVKPHALHVAGTLDVARLAAARLVTELAALLQQKQHVVLTPSVGRTMTPIFEVLRQDYRHTIEWQRVICFQMDEYAGMPSSDPASFAYSLRRDFIEPMGIARFEHFYDGDGACKATPREYEHKLRQLGGIDCALHGVGRNSHIGFNEPRQSVRLSSGVVRLSPATRAANRVDFQYGASLGLRVLREARSSIVVMLGEEKRDACYQLLFGGGGPQVPVSELRSCPQVSIFIDYAAVPCSLSDRDYQATPPARHAAPASLV</sequence>
<dbReference type="Gene3D" id="3.40.50.1360">
    <property type="match status" value="1"/>
</dbReference>
<dbReference type="InterPro" id="IPR006148">
    <property type="entry name" value="Glc/Gal-6P_isomerase"/>
</dbReference>
<dbReference type="AlphaFoldDB" id="A0A7X4GPR3"/>
<reference evidence="2 3" key="1">
    <citation type="submission" date="2019-12" db="EMBL/GenBank/DDBJ databases">
        <title>Novel species isolated from a subtropical stream in China.</title>
        <authorList>
            <person name="Lu H."/>
        </authorList>
    </citation>
    <scope>NUCLEOTIDE SEQUENCE [LARGE SCALE GENOMIC DNA]</scope>
    <source>
        <strain evidence="2 3">FT55W</strain>
    </source>
</reference>
<dbReference type="GO" id="GO:0004342">
    <property type="term" value="F:glucosamine-6-phosphate deaminase activity"/>
    <property type="evidence" value="ECO:0007669"/>
    <property type="project" value="InterPro"/>
</dbReference>
<organism evidence="2 3">
    <name type="scientific">Duganella rivi</name>
    <dbReference type="NCBI Taxonomy" id="2666083"/>
    <lineage>
        <taxon>Bacteria</taxon>
        <taxon>Pseudomonadati</taxon>
        <taxon>Pseudomonadota</taxon>
        <taxon>Betaproteobacteria</taxon>
        <taxon>Burkholderiales</taxon>
        <taxon>Oxalobacteraceae</taxon>
        <taxon>Telluria group</taxon>
        <taxon>Duganella</taxon>
    </lineage>
</organism>
<dbReference type="PANTHER" id="PTHR11280:SF6">
    <property type="entry name" value="GLUCOSAMINE-6-PHOSPHATE ISOMERASE NAGB"/>
    <property type="match status" value="1"/>
</dbReference>
<protein>
    <recommendedName>
        <fullName evidence="1">Glucosamine/galactosamine-6-phosphate isomerase domain-containing protein</fullName>
    </recommendedName>
</protein>
<dbReference type="InterPro" id="IPR004547">
    <property type="entry name" value="Glucosamine6P_isomerase"/>
</dbReference>